<dbReference type="EMBL" id="SMKL01000014">
    <property type="protein sequence ID" value="TDC52584.1"/>
    <property type="molecule type" value="Genomic_DNA"/>
</dbReference>
<sequence length="103" mass="11117">MTVVDALGEELGTVAEVRMGDPEAVTTQGQEPEQDDDLLSTAARGIWSGPGLPDQERARLLRVGFLRVDRTLSKDLYAAADEVHRVDGEMVRLSVPADQLVSG</sequence>
<dbReference type="OrthoDB" id="4947588at2"/>
<dbReference type="Proteomes" id="UP000295621">
    <property type="component" value="Unassembled WGS sequence"/>
</dbReference>
<reference evidence="1 2" key="1">
    <citation type="submission" date="2019-02" db="EMBL/GenBank/DDBJ databases">
        <title>Draft genome sequences of novel Actinobacteria.</title>
        <authorList>
            <person name="Sahin N."/>
            <person name="Ay H."/>
            <person name="Saygin H."/>
        </authorList>
    </citation>
    <scope>NUCLEOTIDE SEQUENCE [LARGE SCALE GENOMIC DNA]</scope>
    <source>
        <strain evidence="1 2">KC603</strain>
    </source>
</reference>
<proteinExistence type="predicted"/>
<accession>A0A4R4RSJ9</accession>
<protein>
    <submittedName>
        <fullName evidence="1">Uncharacterized protein</fullName>
    </submittedName>
</protein>
<keyword evidence="2" id="KW-1185">Reference proteome</keyword>
<name>A0A4R4RSJ9_9ACTN</name>
<comment type="caution">
    <text evidence="1">The sequence shown here is derived from an EMBL/GenBank/DDBJ whole genome shotgun (WGS) entry which is preliminary data.</text>
</comment>
<evidence type="ECO:0000313" key="2">
    <source>
        <dbReference type="Proteomes" id="UP000295621"/>
    </source>
</evidence>
<dbReference type="AlphaFoldDB" id="A0A4R4RSJ9"/>
<organism evidence="1 2">
    <name type="scientific">Jiangella ureilytica</name>
    <dbReference type="NCBI Taxonomy" id="2530374"/>
    <lineage>
        <taxon>Bacteria</taxon>
        <taxon>Bacillati</taxon>
        <taxon>Actinomycetota</taxon>
        <taxon>Actinomycetes</taxon>
        <taxon>Jiangellales</taxon>
        <taxon>Jiangellaceae</taxon>
        <taxon>Jiangella</taxon>
    </lineage>
</organism>
<dbReference type="RefSeq" id="WP_131981199.1">
    <property type="nucleotide sequence ID" value="NZ_SMKL01000014.1"/>
</dbReference>
<evidence type="ECO:0000313" key="1">
    <source>
        <dbReference type="EMBL" id="TDC52584.1"/>
    </source>
</evidence>
<gene>
    <name evidence="1" type="ORF">E1212_08295</name>
</gene>